<comment type="caution">
    <text evidence="8">The sequence shown here is derived from an EMBL/GenBank/DDBJ whole genome shotgun (WGS) entry which is preliminary data.</text>
</comment>
<reference evidence="8" key="1">
    <citation type="journal article" date="2015" name="Proc. Natl. Acad. Sci. U.S.A.">
        <title>Networks of energetic and metabolic interactions define dynamics in microbial communities.</title>
        <authorList>
            <person name="Embree M."/>
            <person name="Liu J.K."/>
            <person name="Al-Bassam M.M."/>
            <person name="Zengler K."/>
        </authorList>
    </citation>
    <scope>NUCLEOTIDE SEQUENCE</scope>
</reference>
<accession>A0A0W8FZS7</accession>
<dbReference type="PANTHER" id="PTHR33841">
    <property type="entry name" value="DNA METHYLTRANSFERASE YEEA-RELATED"/>
    <property type="match status" value="1"/>
</dbReference>
<proteinExistence type="predicted"/>
<dbReference type="GO" id="GO:0032259">
    <property type="term" value="P:methylation"/>
    <property type="evidence" value="ECO:0007669"/>
    <property type="project" value="UniProtKB-KW"/>
</dbReference>
<dbReference type="AlphaFoldDB" id="A0A0W8FZS7"/>
<feature type="coiled-coil region" evidence="6">
    <location>
        <begin position="216"/>
        <end position="314"/>
    </location>
</feature>
<evidence type="ECO:0000256" key="3">
    <source>
        <dbReference type="ARBA" id="ARBA00022679"/>
    </source>
</evidence>
<evidence type="ECO:0000256" key="4">
    <source>
        <dbReference type="ARBA" id="ARBA00022691"/>
    </source>
</evidence>
<evidence type="ECO:0000256" key="5">
    <source>
        <dbReference type="ARBA" id="ARBA00047942"/>
    </source>
</evidence>
<evidence type="ECO:0000256" key="1">
    <source>
        <dbReference type="ARBA" id="ARBA00011900"/>
    </source>
</evidence>
<gene>
    <name evidence="8" type="ORF">ASZ90_003887</name>
</gene>
<dbReference type="InterPro" id="IPR011639">
    <property type="entry name" value="MethylTrfase_TaqI-like_dom"/>
</dbReference>
<name>A0A0W8FZS7_9ZZZZ</name>
<dbReference type="InterPro" id="IPR029063">
    <property type="entry name" value="SAM-dependent_MTases_sf"/>
</dbReference>
<sequence length="792" mass="92395">MVNESLIEYLKTALGIEDKNDEDGDEIRDDIRALFDYNKEGNPFEDDGKTTEGIIDAIEKVKILDPACGSGAFPMGILHKLVLALHKLDPDNKIWQKRLLERVPAEIREETEKSLRNKPLDYVRKLGLIENCIYGVDIQEIAIQISKLRFFISLLVEQEIDDTKSNRDVRPLPNLETKFVAANTLIGLGKLPEELIDSEITNLSRKLFDLREEIFYSNSRRLKQTLEEKEEKLRENIEQALQDKYHKVIRMKIKKLEIEANELNKTLLQLKNEPEEIETVVTTNLFGERETKKIHKTKEKINSLTRRLNDCYKQIEELKNPQSDTSTAIAHKIASWDPFDQNTHADWFDPEWMFGIRDGFDIVIGNPPYVRADHPSVVDVRKQIMQSNQYITLYEKWDLMVPFYEKSLLLLKENGLNTFIASNSITTSKFSYRLQDWVIKNYKVFSIDHFEDNMQIFEAGVVPVITIIQKTKNKVTPHKIYRTNEFPNINRIVEVDTTDLTNLRERIFKKSFSGHFYPNIKTALLGDICYLSVGMVINSDEISAAGEFTKVDLISETKNKINSKPYIEGKNLKRYCIEKIKYLEWNTKRVPSKLRRPTFPALYKGEKIFRGRVTEGTFDDSGILCNDSIVVFKRFIDLKNVKERSISVSISKNNIIGKGSKTSSQVEKRRKELEELSKNYLLKYLLAVINSKYAIAYLNNFRKHRLVNYFYLDDFRNYPIPELSLEKQEVFVKLVDKILLAKKQNSQADTKHLEDKIDIMVYKLYELTYEEVKIIDPAFALTEKEYEKFEIE</sequence>
<feature type="domain" description="Type II methyltransferase M.TaqI-like" evidence="7">
    <location>
        <begin position="131"/>
        <end position="457"/>
    </location>
</feature>
<evidence type="ECO:0000256" key="6">
    <source>
        <dbReference type="SAM" id="Coils"/>
    </source>
</evidence>
<dbReference type="Gene3D" id="3.40.50.150">
    <property type="entry name" value="Vaccinia Virus protein VP39"/>
    <property type="match status" value="2"/>
</dbReference>
<comment type="catalytic activity">
    <reaction evidence="5">
        <text>a 2'-deoxyadenosine in DNA + S-adenosyl-L-methionine = an N(6)-methyl-2'-deoxyadenosine in DNA + S-adenosyl-L-homocysteine + H(+)</text>
        <dbReference type="Rhea" id="RHEA:15197"/>
        <dbReference type="Rhea" id="RHEA-COMP:12418"/>
        <dbReference type="Rhea" id="RHEA-COMP:12419"/>
        <dbReference type="ChEBI" id="CHEBI:15378"/>
        <dbReference type="ChEBI" id="CHEBI:57856"/>
        <dbReference type="ChEBI" id="CHEBI:59789"/>
        <dbReference type="ChEBI" id="CHEBI:90615"/>
        <dbReference type="ChEBI" id="CHEBI:90616"/>
        <dbReference type="EC" id="2.1.1.72"/>
    </reaction>
</comment>
<protein>
    <recommendedName>
        <fullName evidence="1">site-specific DNA-methyltransferase (adenine-specific)</fullName>
        <ecNumber evidence="1">2.1.1.72</ecNumber>
    </recommendedName>
</protein>
<keyword evidence="2" id="KW-0489">Methyltransferase</keyword>
<dbReference type="PROSITE" id="PS00092">
    <property type="entry name" value="N6_MTASE"/>
    <property type="match status" value="1"/>
</dbReference>
<dbReference type="GO" id="GO:0009007">
    <property type="term" value="F:site-specific DNA-methyltransferase (adenine-specific) activity"/>
    <property type="evidence" value="ECO:0007669"/>
    <property type="project" value="UniProtKB-EC"/>
</dbReference>
<organism evidence="8">
    <name type="scientific">hydrocarbon metagenome</name>
    <dbReference type="NCBI Taxonomy" id="938273"/>
    <lineage>
        <taxon>unclassified sequences</taxon>
        <taxon>metagenomes</taxon>
        <taxon>ecological metagenomes</taxon>
    </lineage>
</organism>
<evidence type="ECO:0000313" key="8">
    <source>
        <dbReference type="EMBL" id="KUG26281.1"/>
    </source>
</evidence>
<dbReference type="SUPFAM" id="SSF116734">
    <property type="entry name" value="DNA methylase specificity domain"/>
    <property type="match status" value="1"/>
</dbReference>
<evidence type="ECO:0000256" key="2">
    <source>
        <dbReference type="ARBA" id="ARBA00022603"/>
    </source>
</evidence>
<dbReference type="PANTHER" id="PTHR33841:SF1">
    <property type="entry name" value="DNA METHYLTRANSFERASE A"/>
    <property type="match status" value="1"/>
</dbReference>
<keyword evidence="3" id="KW-0808">Transferase</keyword>
<keyword evidence="4" id="KW-0949">S-adenosyl-L-methionine</keyword>
<evidence type="ECO:0000259" key="7">
    <source>
        <dbReference type="Pfam" id="PF07669"/>
    </source>
</evidence>
<dbReference type="GO" id="GO:0003676">
    <property type="term" value="F:nucleic acid binding"/>
    <property type="evidence" value="ECO:0007669"/>
    <property type="project" value="InterPro"/>
</dbReference>
<dbReference type="PRINTS" id="PR00507">
    <property type="entry name" value="N12N6MTFRASE"/>
</dbReference>
<keyword evidence="6" id="KW-0175">Coiled coil</keyword>
<dbReference type="InterPro" id="IPR002052">
    <property type="entry name" value="DNA_methylase_N6_adenine_CS"/>
</dbReference>
<dbReference type="Pfam" id="PF07669">
    <property type="entry name" value="Eco57I"/>
    <property type="match status" value="1"/>
</dbReference>
<dbReference type="InterPro" id="IPR050953">
    <property type="entry name" value="N4_N6_ade-DNA_methylase"/>
</dbReference>
<dbReference type="EC" id="2.1.1.72" evidence="1"/>
<dbReference type="EMBL" id="LNQE01000493">
    <property type="protein sequence ID" value="KUG26281.1"/>
    <property type="molecule type" value="Genomic_DNA"/>
</dbReference>
<dbReference type="GO" id="GO:0006304">
    <property type="term" value="P:DNA modification"/>
    <property type="evidence" value="ECO:0007669"/>
    <property type="project" value="InterPro"/>
</dbReference>
<dbReference type="SUPFAM" id="SSF53335">
    <property type="entry name" value="S-adenosyl-L-methionine-dependent methyltransferases"/>
    <property type="match status" value="1"/>
</dbReference>